<evidence type="ECO:0000313" key="6">
    <source>
        <dbReference type="Proteomes" id="UP001203338"/>
    </source>
</evidence>
<sequence length="564" mass="61562">MHSFTFTRKCGVAAYLFATVLSASAAQPQSLQLSEAVNPALAQITTSETTAGPELVVQADTAKVFGQNLFDGGFRQVAFKGFNQNYRIAIGDKITLQMWGAYEVTAELTVDAQGNIFIPQVGPVTLQGVANKDLNRVVAEKVSSVYQSNVNLYASLNATQPVKLFVTGFVARPGLYGGFASDSALAFLANAGGIRAESGSYLNVELKRNGQTRAIFNLYDFLLRGEIEQVQLQDGDTLVVGSRQSTAGFDGLVENPVQIEFADGQIPLKQALNIVGLLPEATHVRITRNQTSKRNVEYLPLTNIDDVVLASGDEITVVSDKMPGTISVAVEGEHNGQAIYVLPYGSTIETLEQKLKLNSRSNYQALQLFRKEVAERQKEVLEVTLQQLEQVTLSARSSTDGEAKLRKADADSILKFIDRARKLKPRGQVLLGQSEQKNDVLLKDGDRLVIPGETVLVQVHGEVMFPNAMVYRKDARLLDYIESAGGFNQKADQSRLLVMHQDGTITRIEKKDGWFSGGYAKAGIQPGDEIMVMPQVDIKSFQYTRDVIDTIYKVALSTAVVAGL</sequence>
<evidence type="ECO:0000313" key="5">
    <source>
        <dbReference type="EMBL" id="MCL6270767.1"/>
    </source>
</evidence>
<accession>A0ABT0PHB2</accession>
<dbReference type="InterPro" id="IPR003715">
    <property type="entry name" value="Poly_export_N"/>
</dbReference>
<protein>
    <submittedName>
        <fullName evidence="5">Polysaccharide biosynthesis/export family protein</fullName>
    </submittedName>
</protein>
<dbReference type="Pfam" id="PF02563">
    <property type="entry name" value="Poly_export"/>
    <property type="match status" value="1"/>
</dbReference>
<dbReference type="RefSeq" id="WP_249700053.1">
    <property type="nucleotide sequence ID" value="NZ_JAMFLX010000016.1"/>
</dbReference>
<evidence type="ECO:0000259" key="3">
    <source>
        <dbReference type="Pfam" id="PF02563"/>
    </source>
</evidence>
<dbReference type="Gene3D" id="3.10.560.10">
    <property type="entry name" value="Outer membrane lipoprotein wza domain like"/>
    <property type="match status" value="2"/>
</dbReference>
<feature type="domain" description="Polysaccharide export protein N-terminal" evidence="3">
    <location>
        <begin position="83"/>
        <end position="151"/>
    </location>
</feature>
<evidence type="ECO:0000256" key="1">
    <source>
        <dbReference type="ARBA" id="ARBA00022729"/>
    </source>
</evidence>
<keyword evidence="6" id="KW-1185">Reference proteome</keyword>
<dbReference type="EMBL" id="JAMFLX010000016">
    <property type="protein sequence ID" value="MCL6270767.1"/>
    <property type="molecule type" value="Genomic_DNA"/>
</dbReference>
<name>A0ABT0PHB2_9GAMM</name>
<dbReference type="InterPro" id="IPR049712">
    <property type="entry name" value="Poly_export"/>
</dbReference>
<feature type="chain" id="PRO_5045602069" evidence="2">
    <location>
        <begin position="26"/>
        <end position="564"/>
    </location>
</feature>
<organism evidence="5 6">
    <name type="scientific">Parendozoicomonas callyspongiae</name>
    <dbReference type="NCBI Taxonomy" id="2942213"/>
    <lineage>
        <taxon>Bacteria</taxon>
        <taxon>Pseudomonadati</taxon>
        <taxon>Pseudomonadota</taxon>
        <taxon>Gammaproteobacteria</taxon>
        <taxon>Oceanospirillales</taxon>
        <taxon>Endozoicomonadaceae</taxon>
        <taxon>Parendozoicomonas</taxon>
    </lineage>
</organism>
<gene>
    <name evidence="5" type="ORF">M3P05_12615</name>
</gene>
<keyword evidence="1 2" id="KW-0732">Signal</keyword>
<evidence type="ECO:0000256" key="2">
    <source>
        <dbReference type="SAM" id="SignalP"/>
    </source>
</evidence>
<dbReference type="Proteomes" id="UP001203338">
    <property type="component" value="Unassembled WGS sequence"/>
</dbReference>
<comment type="caution">
    <text evidence="5">The sequence shown here is derived from an EMBL/GenBank/DDBJ whole genome shotgun (WGS) entry which is preliminary data.</text>
</comment>
<proteinExistence type="predicted"/>
<dbReference type="InterPro" id="IPR019554">
    <property type="entry name" value="Soluble_ligand-bd"/>
</dbReference>
<reference evidence="5 6" key="1">
    <citation type="submission" date="2022-05" db="EMBL/GenBank/DDBJ databases">
        <authorList>
            <person name="Park J.-S."/>
        </authorList>
    </citation>
    <scope>NUCLEOTIDE SEQUENCE [LARGE SCALE GENOMIC DNA]</scope>
    <source>
        <strain evidence="5 6">2012CJ34-2</strain>
    </source>
</reference>
<dbReference type="PANTHER" id="PTHR33619">
    <property type="entry name" value="POLYSACCHARIDE EXPORT PROTEIN GFCE-RELATED"/>
    <property type="match status" value="1"/>
</dbReference>
<dbReference type="PANTHER" id="PTHR33619:SF3">
    <property type="entry name" value="POLYSACCHARIDE EXPORT PROTEIN GFCE-RELATED"/>
    <property type="match status" value="1"/>
</dbReference>
<evidence type="ECO:0000259" key="4">
    <source>
        <dbReference type="Pfam" id="PF10531"/>
    </source>
</evidence>
<feature type="signal peptide" evidence="2">
    <location>
        <begin position="1"/>
        <end position="25"/>
    </location>
</feature>
<dbReference type="Pfam" id="PF10531">
    <property type="entry name" value="SLBB"/>
    <property type="match status" value="1"/>
</dbReference>
<feature type="domain" description="Soluble ligand binding" evidence="4">
    <location>
        <begin position="457"/>
        <end position="508"/>
    </location>
</feature>